<dbReference type="PANTHER" id="PTHR11008">
    <property type="entry name" value="PROTEIN TAKEOUT-LIKE PROTEIN"/>
    <property type="match status" value="1"/>
</dbReference>
<accession>A0A9Q0RX91</accession>
<dbReference type="OrthoDB" id="8186595at2759"/>
<sequence>MNEIIKTSEIGVPELGVVSTGPYEVSNVTVEKGDESPINIKIHFKRANITGIYNIHIDKVSGFDKDPRIAKIQARGHADLASISGPYEVSGKVLLLPITGRGFSEIRFVNTKLKVSLQTHVNTRNGKDYLSVDRVVVKMDTKKLQIKLENLFNHKELSESMNAILNENDELIFKELQIPLQNVLERVAKEIVTPVFDKFPYSEMFLDDQTV</sequence>
<keyword evidence="5" id="KW-1185">Reference proteome</keyword>
<evidence type="ECO:0000313" key="5">
    <source>
        <dbReference type="Proteomes" id="UP001151699"/>
    </source>
</evidence>
<evidence type="ECO:0000313" key="4">
    <source>
        <dbReference type="EMBL" id="KAJ6635877.1"/>
    </source>
</evidence>
<feature type="non-terminal residue" evidence="4">
    <location>
        <position position="211"/>
    </location>
</feature>
<dbReference type="PANTHER" id="PTHR11008:SF32">
    <property type="entry name" value="CIRCADIAN CLOCK-CONTROLLED PROTEIN DAYWAKE-RELATED"/>
    <property type="match status" value="1"/>
</dbReference>
<protein>
    <submittedName>
        <fullName evidence="4">Protein takeout</fullName>
    </submittedName>
</protein>
<keyword evidence="1" id="KW-0732">Signal</keyword>
<comment type="similarity">
    <text evidence="3">Belongs to the TO family.</text>
</comment>
<dbReference type="FunFam" id="3.15.10.30:FF:000001">
    <property type="entry name" value="Takeout-like protein 1"/>
    <property type="match status" value="1"/>
</dbReference>
<dbReference type="Proteomes" id="UP001151699">
    <property type="component" value="Chromosome C"/>
</dbReference>
<reference evidence="4" key="1">
    <citation type="submission" date="2022-07" db="EMBL/GenBank/DDBJ databases">
        <authorList>
            <person name="Trinca V."/>
            <person name="Uliana J.V.C."/>
            <person name="Torres T.T."/>
            <person name="Ward R.J."/>
            <person name="Monesi N."/>
        </authorList>
    </citation>
    <scope>NUCLEOTIDE SEQUENCE</scope>
    <source>
        <strain evidence="4">HSMRA1968</strain>
        <tissue evidence="4">Whole embryos</tissue>
    </source>
</reference>
<dbReference type="GO" id="GO:0005615">
    <property type="term" value="C:extracellular space"/>
    <property type="evidence" value="ECO:0007669"/>
    <property type="project" value="TreeGrafter"/>
</dbReference>
<dbReference type="Pfam" id="PF06585">
    <property type="entry name" value="JHBP"/>
    <property type="match status" value="1"/>
</dbReference>
<dbReference type="GO" id="GO:0007623">
    <property type="term" value="P:circadian rhythm"/>
    <property type="evidence" value="ECO:0007669"/>
    <property type="project" value="UniProtKB-ARBA"/>
</dbReference>
<dbReference type="InterPro" id="IPR010562">
    <property type="entry name" value="Haemolymph_juvenile_hormone-bd"/>
</dbReference>
<evidence type="ECO:0000256" key="3">
    <source>
        <dbReference type="ARBA" id="ARBA00060902"/>
    </source>
</evidence>
<dbReference type="Gene3D" id="3.15.10.30">
    <property type="entry name" value="Haemolymph juvenile hormone binding protein"/>
    <property type="match status" value="1"/>
</dbReference>
<organism evidence="4 5">
    <name type="scientific">Pseudolycoriella hygida</name>
    <dbReference type="NCBI Taxonomy" id="35572"/>
    <lineage>
        <taxon>Eukaryota</taxon>
        <taxon>Metazoa</taxon>
        <taxon>Ecdysozoa</taxon>
        <taxon>Arthropoda</taxon>
        <taxon>Hexapoda</taxon>
        <taxon>Insecta</taxon>
        <taxon>Pterygota</taxon>
        <taxon>Neoptera</taxon>
        <taxon>Endopterygota</taxon>
        <taxon>Diptera</taxon>
        <taxon>Nematocera</taxon>
        <taxon>Sciaroidea</taxon>
        <taxon>Sciaridae</taxon>
        <taxon>Pseudolycoriella</taxon>
    </lineage>
</organism>
<dbReference type="SMART" id="SM00700">
    <property type="entry name" value="JHBP"/>
    <property type="match status" value="1"/>
</dbReference>
<gene>
    <name evidence="4" type="primary">to_11</name>
    <name evidence="4" type="ORF">Bhyg_14463</name>
</gene>
<proteinExistence type="inferred from homology"/>
<dbReference type="AlphaFoldDB" id="A0A9Q0RX91"/>
<comment type="caution">
    <text evidence="4">The sequence shown here is derived from an EMBL/GenBank/DDBJ whole genome shotgun (WGS) entry which is preliminary data.</text>
</comment>
<dbReference type="InterPro" id="IPR038606">
    <property type="entry name" value="To_sf"/>
</dbReference>
<dbReference type="EMBL" id="WJQU01000004">
    <property type="protein sequence ID" value="KAJ6635877.1"/>
    <property type="molecule type" value="Genomic_DNA"/>
</dbReference>
<evidence type="ECO:0000256" key="2">
    <source>
        <dbReference type="ARBA" id="ARBA00023108"/>
    </source>
</evidence>
<evidence type="ECO:0000256" key="1">
    <source>
        <dbReference type="ARBA" id="ARBA00022729"/>
    </source>
</evidence>
<name>A0A9Q0RX91_9DIPT</name>
<keyword evidence="2" id="KW-0090">Biological rhythms</keyword>